<organism evidence="4 5">
    <name type="scientific">Taibaiella soli</name>
    <dbReference type="NCBI Taxonomy" id="1649169"/>
    <lineage>
        <taxon>Bacteria</taxon>
        <taxon>Pseudomonadati</taxon>
        <taxon>Bacteroidota</taxon>
        <taxon>Chitinophagia</taxon>
        <taxon>Chitinophagales</taxon>
        <taxon>Chitinophagaceae</taxon>
        <taxon>Taibaiella</taxon>
    </lineage>
</organism>
<reference evidence="4 5" key="1">
    <citation type="submission" date="2018-06" db="EMBL/GenBank/DDBJ databases">
        <title>Mucibacter soli gen. nov., sp. nov., a new member of the family Chitinophagaceae producing mucin.</title>
        <authorList>
            <person name="Kim M.-K."/>
            <person name="Park S."/>
            <person name="Kim T.-S."/>
            <person name="Joung Y."/>
            <person name="Han J.-H."/>
            <person name="Kim S.B."/>
        </authorList>
    </citation>
    <scope>NUCLEOTIDE SEQUENCE [LARGE SCALE GENOMIC DNA]</scope>
    <source>
        <strain evidence="4 5">R1-15</strain>
    </source>
</reference>
<feature type="DNA-binding region" description="H-T-H motif" evidence="2">
    <location>
        <begin position="29"/>
        <end position="48"/>
    </location>
</feature>
<evidence type="ECO:0000313" key="5">
    <source>
        <dbReference type="Proteomes" id="UP000248745"/>
    </source>
</evidence>
<dbReference type="OrthoDB" id="6430772at2"/>
<feature type="domain" description="HTH tetR-type" evidence="3">
    <location>
        <begin position="6"/>
        <end position="66"/>
    </location>
</feature>
<dbReference type="Gene3D" id="1.10.357.10">
    <property type="entry name" value="Tetracycline Repressor, domain 2"/>
    <property type="match status" value="1"/>
</dbReference>
<sequence>MRVKDTQKEQLIRKKTMELVVKHGFDGLSMHKLAKAANVSVNTIYLNFKNREDLLVQVYAGVIAKMEEQMLRNFHEDLDFAEGLRIQWKNRLEYYIKHPVEIHFIEQLRYSPLFEKAMGQQGQKFALIQRKFCANAIEKKQLKPLTEEVYWAIAYAPLYQLLKFNQQKRSMSGKKFALTEEKVKEALAQVLIALKP</sequence>
<evidence type="ECO:0000256" key="1">
    <source>
        <dbReference type="ARBA" id="ARBA00023125"/>
    </source>
</evidence>
<keyword evidence="1 2" id="KW-0238">DNA-binding</keyword>
<dbReference type="InterPro" id="IPR001647">
    <property type="entry name" value="HTH_TetR"/>
</dbReference>
<evidence type="ECO:0000259" key="3">
    <source>
        <dbReference type="PROSITE" id="PS50977"/>
    </source>
</evidence>
<dbReference type="Pfam" id="PF00440">
    <property type="entry name" value="TetR_N"/>
    <property type="match status" value="1"/>
</dbReference>
<dbReference type="InterPro" id="IPR050624">
    <property type="entry name" value="HTH-type_Tx_Regulator"/>
</dbReference>
<dbReference type="AlphaFoldDB" id="A0A2W2BE63"/>
<dbReference type="InterPro" id="IPR009057">
    <property type="entry name" value="Homeodomain-like_sf"/>
</dbReference>
<proteinExistence type="predicted"/>
<comment type="caution">
    <text evidence="4">The sequence shown here is derived from an EMBL/GenBank/DDBJ whole genome shotgun (WGS) entry which is preliminary data.</text>
</comment>
<protein>
    <submittedName>
        <fullName evidence="4">TetR/AcrR family transcriptional regulator</fullName>
    </submittedName>
</protein>
<dbReference type="GO" id="GO:0003677">
    <property type="term" value="F:DNA binding"/>
    <property type="evidence" value="ECO:0007669"/>
    <property type="project" value="UniProtKB-UniRule"/>
</dbReference>
<dbReference type="PROSITE" id="PS50977">
    <property type="entry name" value="HTH_TETR_2"/>
    <property type="match status" value="1"/>
</dbReference>
<dbReference type="EMBL" id="QKTW01000003">
    <property type="protein sequence ID" value="PZF74559.1"/>
    <property type="molecule type" value="Genomic_DNA"/>
</dbReference>
<name>A0A2W2BE63_9BACT</name>
<evidence type="ECO:0000313" key="4">
    <source>
        <dbReference type="EMBL" id="PZF74559.1"/>
    </source>
</evidence>
<evidence type="ECO:0000256" key="2">
    <source>
        <dbReference type="PROSITE-ProRule" id="PRU00335"/>
    </source>
</evidence>
<dbReference type="SUPFAM" id="SSF46689">
    <property type="entry name" value="Homeodomain-like"/>
    <property type="match status" value="1"/>
</dbReference>
<dbReference type="Proteomes" id="UP000248745">
    <property type="component" value="Unassembled WGS sequence"/>
</dbReference>
<dbReference type="PANTHER" id="PTHR43479:SF11">
    <property type="entry name" value="ACREF_ENVCD OPERON REPRESSOR-RELATED"/>
    <property type="match status" value="1"/>
</dbReference>
<dbReference type="PANTHER" id="PTHR43479">
    <property type="entry name" value="ACREF/ENVCD OPERON REPRESSOR-RELATED"/>
    <property type="match status" value="1"/>
</dbReference>
<keyword evidence="5" id="KW-1185">Reference proteome</keyword>
<dbReference type="RefSeq" id="WP_110997399.1">
    <property type="nucleotide sequence ID" value="NZ_QKTW01000003.1"/>
</dbReference>
<accession>A0A2W2BE63</accession>
<gene>
    <name evidence="4" type="ORF">DN068_03000</name>
</gene>